<evidence type="ECO:0000313" key="2">
    <source>
        <dbReference type="Proteomes" id="UP000199079"/>
    </source>
</evidence>
<accession>A0A1H3NYD3</accession>
<dbReference type="EMBL" id="FNPC01000016">
    <property type="protein sequence ID" value="SDY93575.1"/>
    <property type="molecule type" value="Genomic_DNA"/>
</dbReference>
<reference evidence="2" key="1">
    <citation type="submission" date="2016-10" db="EMBL/GenBank/DDBJ databases">
        <authorList>
            <person name="Varghese N."/>
            <person name="Submissions S."/>
        </authorList>
    </citation>
    <scope>NUCLEOTIDE SEQUENCE [LARGE SCALE GENOMIC DNA]</scope>
    <source>
        <strain evidence="2">DC30,IBRC 10041,KCTC 4046</strain>
    </source>
</reference>
<organism evidence="1 2">
    <name type="scientific">Halopenitus persicus</name>
    <dbReference type="NCBI Taxonomy" id="1048396"/>
    <lineage>
        <taxon>Archaea</taxon>
        <taxon>Methanobacteriati</taxon>
        <taxon>Methanobacteriota</taxon>
        <taxon>Stenosarchaea group</taxon>
        <taxon>Halobacteria</taxon>
        <taxon>Halobacteriales</taxon>
        <taxon>Haloferacaceae</taxon>
        <taxon>Halopenitus</taxon>
    </lineage>
</organism>
<gene>
    <name evidence="1" type="ORF">SAMN05216564_11630</name>
</gene>
<name>A0A1H3NYD3_9EURY</name>
<keyword evidence="2" id="KW-1185">Reference proteome</keyword>
<dbReference type="AlphaFoldDB" id="A0A1H3NYD3"/>
<sequence>METEHYSPNNVPTVVAARAATNGSEHGAVGGEAGGMEDV</sequence>
<dbReference type="Proteomes" id="UP000199079">
    <property type="component" value="Unassembled WGS sequence"/>
</dbReference>
<evidence type="ECO:0000313" key="1">
    <source>
        <dbReference type="EMBL" id="SDY93575.1"/>
    </source>
</evidence>
<protein>
    <submittedName>
        <fullName evidence="1">Uncharacterized protein</fullName>
    </submittedName>
</protein>
<proteinExistence type="predicted"/>